<dbReference type="EMBL" id="LWMU01000047">
    <property type="protein sequence ID" value="KZX13710.1"/>
    <property type="molecule type" value="Genomic_DNA"/>
</dbReference>
<name>A0A162FQS9_METOA</name>
<keyword evidence="1" id="KW-0472">Membrane</keyword>
<dbReference type="Pfam" id="PF13240">
    <property type="entry name" value="Zn_Ribbon_1"/>
    <property type="match status" value="1"/>
</dbReference>
<feature type="transmembrane region" description="Helical" evidence="1">
    <location>
        <begin position="39"/>
        <end position="60"/>
    </location>
</feature>
<dbReference type="PATRIC" id="fig|66851.6.peg.478"/>
<gene>
    <name evidence="3" type="ORF">MBORA_04160</name>
</gene>
<keyword evidence="4" id="KW-1185">Reference proteome</keyword>
<dbReference type="AlphaFoldDB" id="A0A162FQS9"/>
<proteinExistence type="predicted"/>
<dbReference type="OrthoDB" id="77388at2157"/>
<organism evidence="3 4">
    <name type="scientific">Methanobrevibacter oralis</name>
    <dbReference type="NCBI Taxonomy" id="66851"/>
    <lineage>
        <taxon>Archaea</taxon>
        <taxon>Methanobacteriati</taxon>
        <taxon>Methanobacteriota</taxon>
        <taxon>Methanomada group</taxon>
        <taxon>Methanobacteria</taxon>
        <taxon>Methanobacteriales</taxon>
        <taxon>Methanobacteriaceae</taxon>
        <taxon>Methanobrevibacter</taxon>
    </lineage>
</organism>
<reference evidence="4" key="1">
    <citation type="journal article" date="2016" name="Genome Announc.">
        <title>Draft Genome Sequences of Methanobrevibacter curvatus DSM11111, Methanobrevibacter cuticularis DSM11139, Methanobrevibacter filiformis DSM11501, and Methanobrevibacter oralis DSM7256.</title>
        <authorList>
            <person name="Poehlein A."/>
            <person name="Seedorf H."/>
        </authorList>
    </citation>
    <scope>NUCLEOTIDE SEQUENCE [LARGE SCALE GENOMIC DNA]</scope>
    <source>
        <strain evidence="4">DSM 7256 / JCM 30027 / ZR</strain>
    </source>
</reference>
<dbReference type="InterPro" id="IPR026870">
    <property type="entry name" value="Zinc_ribbon_dom"/>
</dbReference>
<dbReference type="Proteomes" id="UP000077428">
    <property type="component" value="Unassembled WGS sequence"/>
</dbReference>
<evidence type="ECO:0000313" key="3">
    <source>
        <dbReference type="EMBL" id="KZX13710.1"/>
    </source>
</evidence>
<sequence>MKCSKCGNENKDTANFCKVCGNKLYSKNTETKSSYNQKLIIIALILVIIILIAAISFLTVNNNPDTSDDVNIKSADSIEDGAAESEEVTHTPTKTSSVESHEKSWQLIGSYSGSGSGFETISVPPGKIKVEVSAYPIKNYATNHVYVSGSNGKEIGVDWGSKSAVKTRSDSVTYTSDTSETFSIDYYETVSWEVNFYIYE</sequence>
<dbReference type="RefSeq" id="WP_042692380.1">
    <property type="nucleotide sequence ID" value="NZ_CABMAB010000008.1"/>
</dbReference>
<evidence type="ECO:0000259" key="2">
    <source>
        <dbReference type="Pfam" id="PF13240"/>
    </source>
</evidence>
<evidence type="ECO:0000313" key="4">
    <source>
        <dbReference type="Proteomes" id="UP000077428"/>
    </source>
</evidence>
<protein>
    <recommendedName>
        <fullName evidence="2">Zinc-ribbon domain-containing protein</fullName>
    </recommendedName>
</protein>
<keyword evidence="1" id="KW-1133">Transmembrane helix</keyword>
<evidence type="ECO:0000256" key="1">
    <source>
        <dbReference type="SAM" id="Phobius"/>
    </source>
</evidence>
<accession>A0A162FQS9</accession>
<feature type="domain" description="Zinc-ribbon" evidence="2">
    <location>
        <begin position="2"/>
        <end position="24"/>
    </location>
</feature>
<keyword evidence="1" id="KW-0812">Transmembrane</keyword>
<comment type="caution">
    <text evidence="3">The sequence shown here is derived from an EMBL/GenBank/DDBJ whole genome shotgun (WGS) entry which is preliminary data.</text>
</comment>